<dbReference type="EMBL" id="BMHM01000001">
    <property type="protein sequence ID" value="GGC76082.1"/>
    <property type="molecule type" value="Genomic_DNA"/>
</dbReference>
<feature type="domain" description="Lysozyme inhibitor LprI-like N-terminal" evidence="2">
    <location>
        <begin position="34"/>
        <end position="123"/>
    </location>
</feature>
<keyword evidence="1" id="KW-0732">Signal</keyword>
<dbReference type="Pfam" id="PF07007">
    <property type="entry name" value="LprI"/>
    <property type="match status" value="1"/>
</dbReference>
<evidence type="ECO:0000259" key="2">
    <source>
        <dbReference type="Pfam" id="PF07007"/>
    </source>
</evidence>
<feature type="signal peptide" evidence="1">
    <location>
        <begin position="1"/>
        <end position="26"/>
    </location>
</feature>
<evidence type="ECO:0000313" key="3">
    <source>
        <dbReference type="EMBL" id="GGC76082.1"/>
    </source>
</evidence>
<evidence type="ECO:0000313" key="4">
    <source>
        <dbReference type="Proteomes" id="UP000597301"/>
    </source>
</evidence>
<gene>
    <name evidence="3" type="ORF">GCM10011382_02360</name>
</gene>
<name>A0ABQ1NNU0_9GAMM</name>
<keyword evidence="4" id="KW-1185">Reference proteome</keyword>
<reference evidence="4" key="1">
    <citation type="journal article" date="2019" name="Int. J. Syst. Evol. Microbiol.">
        <title>The Global Catalogue of Microorganisms (GCM) 10K type strain sequencing project: providing services to taxonomists for standard genome sequencing and annotation.</title>
        <authorList>
            <consortium name="The Broad Institute Genomics Platform"/>
            <consortium name="The Broad Institute Genome Sequencing Center for Infectious Disease"/>
            <person name="Wu L."/>
            <person name="Ma J."/>
        </authorList>
    </citation>
    <scope>NUCLEOTIDE SEQUENCE [LARGE SCALE GENOMIC DNA]</scope>
    <source>
        <strain evidence="4">CGMCC 1.15122</strain>
    </source>
</reference>
<proteinExistence type="predicted"/>
<comment type="caution">
    <text evidence="3">The sequence shown here is derived from an EMBL/GenBank/DDBJ whole genome shotgun (WGS) entry which is preliminary data.</text>
</comment>
<dbReference type="InterPro" id="IPR009739">
    <property type="entry name" value="LprI-like_N"/>
</dbReference>
<organism evidence="3 4">
    <name type="scientific">Vreelandella lutescens</name>
    <dbReference type="NCBI Taxonomy" id="1602943"/>
    <lineage>
        <taxon>Bacteria</taxon>
        <taxon>Pseudomonadati</taxon>
        <taxon>Pseudomonadota</taxon>
        <taxon>Gammaproteobacteria</taxon>
        <taxon>Oceanospirillales</taxon>
        <taxon>Halomonadaceae</taxon>
        <taxon>Vreelandella</taxon>
    </lineage>
</organism>
<dbReference type="Gene3D" id="1.20.1270.180">
    <property type="match status" value="1"/>
</dbReference>
<evidence type="ECO:0000256" key="1">
    <source>
        <dbReference type="SAM" id="SignalP"/>
    </source>
</evidence>
<dbReference type="Proteomes" id="UP000597301">
    <property type="component" value="Unassembled WGS sequence"/>
</dbReference>
<sequence length="148" mass="16413">MPVRSKNMRRIVLAVAGLSVAVMAMAEESSLDCDHAMTTLDINQCTAVQLESAQSELSQYVEASVNHHVDDPELLAAIEDSQQAWEAYAAAHCDAVHTQWREGSIRGVMALTCKTQLTQQRTHTVWESFLTYMDSTPPVLPEPSRLIK</sequence>
<accession>A0ABQ1NNU0</accession>
<protein>
    <recommendedName>
        <fullName evidence="2">Lysozyme inhibitor LprI-like N-terminal domain-containing protein</fullName>
    </recommendedName>
</protein>
<feature type="chain" id="PRO_5046888043" description="Lysozyme inhibitor LprI-like N-terminal domain-containing protein" evidence="1">
    <location>
        <begin position="27"/>
        <end position="148"/>
    </location>
</feature>